<evidence type="ECO:0008006" key="3">
    <source>
        <dbReference type="Google" id="ProtNLM"/>
    </source>
</evidence>
<dbReference type="KEGG" id="smy:BJP26_14225"/>
<sequence length="199" mass="22353">MGHVARLNGDADLLLKHNRVAGAALMAALAYEELGKLIDFVWKEWGVEPKGYTRNAHDRRQRAVACLLIVADFYPHAKEMAGKGGIDEADLQRRVELMLPTQRQKSTFWVIMGGMEKFKHLAMYVDESNEDAGIDAFAIKREHVQNVLEVLEPALDHLRDPRLLRSSALVWEQAGRTLEAMKAAGQRYFADVSPLDASI</sequence>
<evidence type="ECO:0000313" key="1">
    <source>
        <dbReference type="EMBL" id="KZB94248.1"/>
    </source>
</evidence>
<reference evidence="1" key="1">
    <citation type="submission" date="2016-03" db="EMBL/GenBank/DDBJ databases">
        <title>Sphingomonas melonis TY, whole genome shotgun sequencing.</title>
        <authorList>
            <person name="Wang H."/>
            <person name="Zhu P."/>
        </authorList>
    </citation>
    <scope>NUCLEOTIDE SEQUENCE [LARGE SCALE GENOMIC DNA]</scope>
    <source>
        <strain evidence="1">TY</strain>
    </source>
</reference>
<dbReference type="STRING" id="621456.BJP26_14225"/>
<dbReference type="NCBIfam" id="TIGR04498">
    <property type="entry name" value="AbiV_defense"/>
    <property type="match status" value="1"/>
</dbReference>
<comment type="caution">
    <text evidence="1">The sequence shown here is derived from an EMBL/GenBank/DDBJ whole genome shotgun (WGS) entry which is preliminary data.</text>
</comment>
<accession>A0A175Y0Y6</accession>
<gene>
    <name evidence="1" type="ORF">AVM11_18815</name>
</gene>
<organism evidence="1 2">
    <name type="scientific">Sphingomonas melonis TY</name>
    <dbReference type="NCBI Taxonomy" id="621456"/>
    <lineage>
        <taxon>Bacteria</taxon>
        <taxon>Pseudomonadati</taxon>
        <taxon>Pseudomonadota</taxon>
        <taxon>Alphaproteobacteria</taxon>
        <taxon>Sphingomonadales</taxon>
        <taxon>Sphingomonadaceae</taxon>
        <taxon>Sphingomonas</taxon>
    </lineage>
</organism>
<dbReference type="EMBL" id="LQCK02000037">
    <property type="protein sequence ID" value="KZB94248.1"/>
    <property type="molecule type" value="Genomic_DNA"/>
</dbReference>
<dbReference type="AlphaFoldDB" id="A0A175Y0Y6"/>
<dbReference type="InterPro" id="IPR030987">
    <property type="entry name" value="AbiV"/>
</dbReference>
<dbReference type="Proteomes" id="UP000078460">
    <property type="component" value="Unassembled WGS sequence"/>
</dbReference>
<protein>
    <recommendedName>
        <fullName evidence="3">AbiV family abortive infection protein</fullName>
    </recommendedName>
</protein>
<keyword evidence="2" id="KW-1185">Reference proteome</keyword>
<evidence type="ECO:0000313" key="2">
    <source>
        <dbReference type="Proteomes" id="UP000078460"/>
    </source>
</evidence>
<name>A0A175Y0Y6_9SPHN</name>
<proteinExistence type="predicted"/>
<dbReference type="Pfam" id="PF18728">
    <property type="entry name" value="HEPN_AbiV"/>
    <property type="match status" value="1"/>
</dbReference>